<feature type="signal peptide" evidence="1">
    <location>
        <begin position="1"/>
        <end position="20"/>
    </location>
</feature>
<reference evidence="4" key="1">
    <citation type="submission" date="2016-09" db="EMBL/GenBank/DDBJ databases">
        <authorList>
            <person name="Wibberg D."/>
        </authorList>
    </citation>
    <scope>NUCLEOTIDE SEQUENCE [LARGE SCALE GENOMIC DNA]</scope>
</reference>
<keyword evidence="3" id="KW-0689">Ribosomal protein</keyword>
<dbReference type="InterPro" id="IPR018637">
    <property type="entry name" value="DUF2059"/>
</dbReference>
<evidence type="ECO:0000259" key="2">
    <source>
        <dbReference type="Pfam" id="PF09832"/>
    </source>
</evidence>
<sequence length="274" mass="30100">MRQFVTTALFGLAFAVPVQAASEDDVARLFDAMRVSDVIEIMREEGLGYSETLAEEMLPNGATQTWQDSVSRIYNTEAMEAGLTAEFSEAVKDEDLDSVIAFFESELGRRIVDLEISAREALLDPAVEEASHDNFEQHLQDADPRLDLVTAYIEANDLVDANVVGALNSNFAFLRGLAEAGQNGAAMTESEMLASVWAQEQDVRSETRMWLYSYLLMAYAPLENDELEAYIEMSESDAGRAMNRGLFEGFDPMFTGISAALGAEIAEIGSGEEL</sequence>
<keyword evidence="1" id="KW-0732">Signal</keyword>
<feature type="chain" id="PRO_5009906713" evidence="1">
    <location>
        <begin position="21"/>
        <end position="274"/>
    </location>
</feature>
<organism evidence="3 4">
    <name type="scientific">Donghicola eburneus</name>
    <dbReference type="NCBI Taxonomy" id="393278"/>
    <lineage>
        <taxon>Bacteria</taxon>
        <taxon>Pseudomonadati</taxon>
        <taxon>Pseudomonadota</taxon>
        <taxon>Alphaproteobacteria</taxon>
        <taxon>Rhodobacterales</taxon>
        <taxon>Roseobacteraceae</taxon>
        <taxon>Donghicola</taxon>
    </lineage>
</organism>
<proteinExistence type="predicted"/>
<keyword evidence="4" id="KW-1185">Reference proteome</keyword>
<dbReference type="EMBL" id="FMJB01000051">
    <property type="protein sequence ID" value="SCM68117.1"/>
    <property type="molecule type" value="Genomic_DNA"/>
</dbReference>
<dbReference type="Proteomes" id="UP000184085">
    <property type="component" value="Unassembled WGS sequence"/>
</dbReference>
<dbReference type="RefSeq" id="WP_072706755.1">
    <property type="nucleotide sequence ID" value="NZ_FMJB01000051.1"/>
</dbReference>
<keyword evidence="3" id="KW-0687">Ribonucleoprotein</keyword>
<evidence type="ECO:0000256" key="1">
    <source>
        <dbReference type="SAM" id="SignalP"/>
    </source>
</evidence>
<name>A0A1M4N1Z9_9RHOB</name>
<dbReference type="Pfam" id="PF09832">
    <property type="entry name" value="DUF2059"/>
    <property type="match status" value="1"/>
</dbReference>
<gene>
    <name evidence="3" type="ORF">KARMA_2326</name>
</gene>
<evidence type="ECO:0000313" key="4">
    <source>
        <dbReference type="Proteomes" id="UP000184085"/>
    </source>
</evidence>
<accession>A0A1M4N1Z9</accession>
<dbReference type="AlphaFoldDB" id="A0A1M4N1Z9"/>
<dbReference type="GO" id="GO:0005840">
    <property type="term" value="C:ribosome"/>
    <property type="evidence" value="ECO:0007669"/>
    <property type="project" value="UniProtKB-KW"/>
</dbReference>
<feature type="domain" description="DUF2059" evidence="2">
    <location>
        <begin position="78"/>
        <end position="131"/>
    </location>
</feature>
<protein>
    <submittedName>
        <fullName evidence="3">Putative ribosomal protein L21</fullName>
    </submittedName>
</protein>
<evidence type="ECO:0000313" key="3">
    <source>
        <dbReference type="EMBL" id="SCM68117.1"/>
    </source>
</evidence>